<dbReference type="GO" id="GO:0045271">
    <property type="term" value="C:respiratory chain complex I"/>
    <property type="evidence" value="ECO:0007669"/>
    <property type="project" value="UniProtKB-UniRule"/>
</dbReference>
<feature type="region of interest" description="Disordered" evidence="12">
    <location>
        <begin position="45"/>
        <end position="64"/>
    </location>
</feature>
<reference evidence="13" key="1">
    <citation type="journal article" date="2023" name="Mol. Phylogenet. Evol.">
        <title>Genome-scale phylogeny and comparative genomics of the fungal order Sordariales.</title>
        <authorList>
            <person name="Hensen N."/>
            <person name="Bonometti L."/>
            <person name="Westerberg I."/>
            <person name="Brannstrom I.O."/>
            <person name="Guillou S."/>
            <person name="Cros-Aarteil S."/>
            <person name="Calhoun S."/>
            <person name="Haridas S."/>
            <person name="Kuo A."/>
            <person name="Mondo S."/>
            <person name="Pangilinan J."/>
            <person name="Riley R."/>
            <person name="LaButti K."/>
            <person name="Andreopoulos B."/>
            <person name="Lipzen A."/>
            <person name="Chen C."/>
            <person name="Yan M."/>
            <person name="Daum C."/>
            <person name="Ng V."/>
            <person name="Clum A."/>
            <person name="Steindorff A."/>
            <person name="Ohm R.A."/>
            <person name="Martin F."/>
            <person name="Silar P."/>
            <person name="Natvig D.O."/>
            <person name="Lalanne C."/>
            <person name="Gautier V."/>
            <person name="Ament-Velasquez S.L."/>
            <person name="Kruys A."/>
            <person name="Hutchinson M.I."/>
            <person name="Powell A.J."/>
            <person name="Barry K."/>
            <person name="Miller A.N."/>
            <person name="Grigoriev I.V."/>
            <person name="Debuchy R."/>
            <person name="Gladieux P."/>
            <person name="Hiltunen Thoren M."/>
            <person name="Johannesson H."/>
        </authorList>
    </citation>
    <scope>NUCLEOTIDE SEQUENCE</scope>
    <source>
        <strain evidence="13">FGSC 1904</strain>
    </source>
</reference>
<keyword evidence="9 11" id="KW-0496">Mitochondrion</keyword>
<dbReference type="AlphaFoldDB" id="A0AAE0NRF7"/>
<evidence type="ECO:0000256" key="1">
    <source>
        <dbReference type="ARBA" id="ARBA00004298"/>
    </source>
</evidence>
<gene>
    <name evidence="13" type="ORF">B0T20DRAFT_398258</name>
</gene>
<evidence type="ECO:0000256" key="7">
    <source>
        <dbReference type="ARBA" id="ARBA00022982"/>
    </source>
</evidence>
<keyword evidence="3 11" id="KW-0813">Transport</keyword>
<accession>A0AAE0NRF7</accession>
<dbReference type="GO" id="GO:0005743">
    <property type="term" value="C:mitochondrial inner membrane"/>
    <property type="evidence" value="ECO:0007669"/>
    <property type="project" value="UniProtKB-SubCell"/>
</dbReference>
<evidence type="ECO:0000313" key="13">
    <source>
        <dbReference type="EMBL" id="KAK3386314.1"/>
    </source>
</evidence>
<evidence type="ECO:0000256" key="4">
    <source>
        <dbReference type="ARBA" id="ARBA00022660"/>
    </source>
</evidence>
<name>A0AAE0NRF7_SORBR</name>
<evidence type="ECO:0000256" key="12">
    <source>
        <dbReference type="SAM" id="MobiDB-lite"/>
    </source>
</evidence>
<evidence type="ECO:0000256" key="8">
    <source>
        <dbReference type="ARBA" id="ARBA00022989"/>
    </source>
</evidence>
<comment type="caution">
    <text evidence="13">The sequence shown here is derived from an EMBL/GenBank/DDBJ whole genome shotgun (WGS) entry which is preliminary data.</text>
</comment>
<reference evidence="13" key="2">
    <citation type="submission" date="2023-07" db="EMBL/GenBank/DDBJ databases">
        <authorList>
            <consortium name="Lawrence Berkeley National Laboratory"/>
            <person name="Haridas S."/>
            <person name="Hensen N."/>
            <person name="Bonometti L."/>
            <person name="Westerberg I."/>
            <person name="Brannstrom I.O."/>
            <person name="Guillou S."/>
            <person name="Cros-Aarteil S."/>
            <person name="Calhoun S."/>
            <person name="Kuo A."/>
            <person name="Mondo S."/>
            <person name="Pangilinan J."/>
            <person name="Riley R."/>
            <person name="LaButti K."/>
            <person name="Andreopoulos B."/>
            <person name="Lipzen A."/>
            <person name="Chen C."/>
            <person name="Yanf M."/>
            <person name="Daum C."/>
            <person name="Ng V."/>
            <person name="Clum A."/>
            <person name="Steindorff A."/>
            <person name="Ohm R."/>
            <person name="Martin F."/>
            <person name="Silar P."/>
            <person name="Natvig D."/>
            <person name="Lalanne C."/>
            <person name="Gautier V."/>
            <person name="Ament-velasquez S.L."/>
            <person name="Kruys A."/>
            <person name="Hutchinson M.I."/>
            <person name="Powell A.J."/>
            <person name="Barry K."/>
            <person name="Miller A.N."/>
            <person name="Grigoriev I.V."/>
            <person name="Debuchy R."/>
            <person name="Gladieux P."/>
            <person name="Thoren M.H."/>
            <person name="Johannesson H."/>
        </authorList>
    </citation>
    <scope>NUCLEOTIDE SEQUENCE</scope>
    <source>
        <strain evidence="13">FGSC 1904</strain>
    </source>
</reference>
<dbReference type="Pfam" id="PF06212">
    <property type="entry name" value="GRIM-19"/>
    <property type="match status" value="1"/>
</dbReference>
<comment type="function">
    <text evidence="11">Complex I functions in the transfer of electrons from NADH to the respiratory chain. Accessory subunit of the mitochondrial membrane respiratory chain NADH dehydrogenase (Complex I), that is believed not to be involved in catalysis.</text>
</comment>
<sequence length="251" mass="28549">MPQDMPPAGGYDAVQYKMELSPTGMHGLRLVPGIRGSGLRCGDWEHQHGPAQEVRGHRQHRHTTDDQLAYDHDSSSEGIILSWPNLCVARKDRRLTGAAKRLESSSLFSLVLSIVLVRSDIVSAQSRLFTRDFSVETGRRLTNIDFSQRNLPPSAFKPKTLLAFGGLIMVYGWYHVFQGIREQRELAREKMWSRIHLIPALQAEEDRDLVRRHLADVQREKELLGDKAVKVYHSDRYVRPTFAVVPGVTKD</sequence>
<dbReference type="PANTHER" id="PTHR12966">
    <property type="entry name" value="NADH DEHYDROGENASE UBIQUINONE 1 ALPHA SUBCOMPLEX SUBUNIT 13"/>
    <property type="match status" value="1"/>
</dbReference>
<evidence type="ECO:0000256" key="6">
    <source>
        <dbReference type="ARBA" id="ARBA00022792"/>
    </source>
</evidence>
<evidence type="ECO:0000256" key="5">
    <source>
        <dbReference type="ARBA" id="ARBA00022692"/>
    </source>
</evidence>
<keyword evidence="14" id="KW-1185">Reference proteome</keyword>
<dbReference type="InterPro" id="IPR009346">
    <property type="entry name" value="GRIM-19"/>
</dbReference>
<evidence type="ECO:0000256" key="2">
    <source>
        <dbReference type="ARBA" id="ARBA00007312"/>
    </source>
</evidence>
<keyword evidence="4 11" id="KW-0679">Respiratory chain</keyword>
<keyword evidence="10" id="KW-0472">Membrane</keyword>
<keyword evidence="8" id="KW-1133">Transmembrane helix</keyword>
<evidence type="ECO:0000256" key="11">
    <source>
        <dbReference type="RuleBase" id="RU368034"/>
    </source>
</evidence>
<comment type="similarity">
    <text evidence="2 11">Belongs to the complex I NDUFA13 subunit family.</text>
</comment>
<protein>
    <recommendedName>
        <fullName evidence="11">NADH dehydrogenase [ubiquinone] 1 alpha subcomplex subunit 13</fullName>
    </recommendedName>
</protein>
<dbReference type="EMBL" id="JAUTDP010000020">
    <property type="protein sequence ID" value="KAK3386314.1"/>
    <property type="molecule type" value="Genomic_DNA"/>
</dbReference>
<keyword evidence="7 11" id="KW-0249">Electron transport</keyword>
<dbReference type="PANTHER" id="PTHR12966:SF0">
    <property type="entry name" value="NADH DEHYDROGENASE [UBIQUINONE] 1 ALPHA SUBCOMPLEX SUBUNIT 13"/>
    <property type="match status" value="1"/>
</dbReference>
<evidence type="ECO:0000256" key="3">
    <source>
        <dbReference type="ARBA" id="ARBA00022448"/>
    </source>
</evidence>
<evidence type="ECO:0000256" key="9">
    <source>
        <dbReference type="ARBA" id="ARBA00023128"/>
    </source>
</evidence>
<organism evidence="13 14">
    <name type="scientific">Sordaria brevicollis</name>
    <dbReference type="NCBI Taxonomy" id="83679"/>
    <lineage>
        <taxon>Eukaryota</taxon>
        <taxon>Fungi</taxon>
        <taxon>Dikarya</taxon>
        <taxon>Ascomycota</taxon>
        <taxon>Pezizomycotina</taxon>
        <taxon>Sordariomycetes</taxon>
        <taxon>Sordariomycetidae</taxon>
        <taxon>Sordariales</taxon>
        <taxon>Sordariaceae</taxon>
        <taxon>Sordaria</taxon>
    </lineage>
</organism>
<proteinExistence type="inferred from homology"/>
<keyword evidence="6 11" id="KW-0999">Mitochondrion inner membrane</keyword>
<evidence type="ECO:0000313" key="14">
    <source>
        <dbReference type="Proteomes" id="UP001281003"/>
    </source>
</evidence>
<comment type="subcellular location">
    <subcellularLocation>
        <location evidence="1 11">Mitochondrion inner membrane</location>
        <topology evidence="1 11">Single-pass membrane protein</topology>
        <orientation evidence="1 11">Matrix side</orientation>
    </subcellularLocation>
</comment>
<keyword evidence="5" id="KW-0812">Transmembrane</keyword>
<evidence type="ECO:0000256" key="10">
    <source>
        <dbReference type="ARBA" id="ARBA00023136"/>
    </source>
</evidence>
<dbReference type="Proteomes" id="UP001281003">
    <property type="component" value="Unassembled WGS sequence"/>
</dbReference>